<dbReference type="PANTHER" id="PTHR15337">
    <property type="entry name" value="ANTERIOR GRADIENT PROTEIN-RELATED"/>
    <property type="match status" value="1"/>
</dbReference>
<sequence>MRTWLSLVAVFSVTYAEKAKKNASEGTENPLAHGIGGDIEWVRWDEAIHVAKDLRKPIMLIMLRSRCKFCKRLKSKIGTAAESDEFVALSKNFVMVNVEDGEVPSDPKYAPDGRYVPRILFLDSDGEPLLTDNQNRRAKKYVYAFVAPIADAMKRALKEFEGISMNKTTTTRSGMAITLKTERLSAPSRTEHSQSLDSTGTTTKMQMSTTLMSISRPLIGLL</sequence>
<feature type="chain" id="PRO_5041287705" description="Thioredoxin domain-containing protein" evidence="3">
    <location>
        <begin position="17"/>
        <end position="222"/>
    </location>
</feature>
<dbReference type="GO" id="GO:0005783">
    <property type="term" value="C:endoplasmic reticulum"/>
    <property type="evidence" value="ECO:0007669"/>
    <property type="project" value="TreeGrafter"/>
</dbReference>
<accession>A0AA36H0A5</accession>
<dbReference type="EMBL" id="CATQJL010000305">
    <property type="protein sequence ID" value="CAJ0601659.1"/>
    <property type="molecule type" value="Genomic_DNA"/>
</dbReference>
<evidence type="ECO:0000313" key="5">
    <source>
        <dbReference type="Proteomes" id="UP001176961"/>
    </source>
</evidence>
<dbReference type="Proteomes" id="UP001176961">
    <property type="component" value="Unassembled WGS sequence"/>
</dbReference>
<gene>
    <name evidence="4" type="ORF">CYNAS_LOCUS13642</name>
</gene>
<dbReference type="Pfam" id="PF13899">
    <property type="entry name" value="Thioredoxin_7"/>
    <property type="match status" value="1"/>
</dbReference>
<evidence type="ECO:0000256" key="2">
    <source>
        <dbReference type="SAM" id="MobiDB-lite"/>
    </source>
</evidence>
<dbReference type="InterPro" id="IPR036249">
    <property type="entry name" value="Thioredoxin-like_sf"/>
</dbReference>
<keyword evidence="5" id="KW-1185">Reference proteome</keyword>
<reference evidence="4" key="1">
    <citation type="submission" date="2023-07" db="EMBL/GenBank/DDBJ databases">
        <authorList>
            <consortium name="CYATHOMIX"/>
        </authorList>
    </citation>
    <scope>NUCLEOTIDE SEQUENCE</scope>
    <source>
        <strain evidence="4">N/A</strain>
    </source>
</reference>
<name>A0AA36H0A5_CYLNA</name>
<dbReference type="Gene3D" id="3.40.30.10">
    <property type="entry name" value="Glutaredoxin"/>
    <property type="match status" value="1"/>
</dbReference>
<evidence type="ECO:0000256" key="3">
    <source>
        <dbReference type="SAM" id="SignalP"/>
    </source>
</evidence>
<evidence type="ECO:0000313" key="4">
    <source>
        <dbReference type="EMBL" id="CAJ0601659.1"/>
    </source>
</evidence>
<dbReference type="AlphaFoldDB" id="A0AA36H0A5"/>
<evidence type="ECO:0000256" key="1">
    <source>
        <dbReference type="ARBA" id="ARBA00022729"/>
    </source>
</evidence>
<organism evidence="4 5">
    <name type="scientific">Cylicocyclus nassatus</name>
    <name type="common">Nematode worm</name>
    <dbReference type="NCBI Taxonomy" id="53992"/>
    <lineage>
        <taxon>Eukaryota</taxon>
        <taxon>Metazoa</taxon>
        <taxon>Ecdysozoa</taxon>
        <taxon>Nematoda</taxon>
        <taxon>Chromadorea</taxon>
        <taxon>Rhabditida</taxon>
        <taxon>Rhabditina</taxon>
        <taxon>Rhabditomorpha</taxon>
        <taxon>Strongyloidea</taxon>
        <taxon>Strongylidae</taxon>
        <taxon>Cylicocyclus</taxon>
    </lineage>
</organism>
<dbReference type="InterPro" id="IPR051099">
    <property type="entry name" value="AGR/TXD"/>
</dbReference>
<feature type="region of interest" description="Disordered" evidence="2">
    <location>
        <begin position="183"/>
        <end position="204"/>
    </location>
</feature>
<feature type="signal peptide" evidence="3">
    <location>
        <begin position="1"/>
        <end position="16"/>
    </location>
</feature>
<proteinExistence type="predicted"/>
<protein>
    <recommendedName>
        <fullName evidence="6">Thioredoxin domain-containing protein</fullName>
    </recommendedName>
</protein>
<dbReference type="PANTHER" id="PTHR15337:SF11">
    <property type="entry name" value="THIOREDOXIN DOMAIN-CONTAINING PROTEIN"/>
    <property type="match status" value="1"/>
</dbReference>
<keyword evidence="1 3" id="KW-0732">Signal</keyword>
<dbReference type="SUPFAM" id="SSF52833">
    <property type="entry name" value="Thioredoxin-like"/>
    <property type="match status" value="1"/>
</dbReference>
<evidence type="ECO:0008006" key="6">
    <source>
        <dbReference type="Google" id="ProtNLM"/>
    </source>
</evidence>
<comment type="caution">
    <text evidence="4">The sequence shown here is derived from an EMBL/GenBank/DDBJ whole genome shotgun (WGS) entry which is preliminary data.</text>
</comment>